<evidence type="ECO:0000313" key="1">
    <source>
        <dbReference type="EMBL" id="EEH33728.2"/>
    </source>
</evidence>
<gene>
    <name evidence="1" type="ORF">PAAG_04777</name>
</gene>
<dbReference type="VEuPathDB" id="FungiDB:PAAG_04777"/>
<dbReference type="RefSeq" id="XP_015699594.1">
    <property type="nucleotide sequence ID" value="XM_015845368.1"/>
</dbReference>
<sequence length="155" mass="17252">MRDIGLGIRPNTRLTDPLLTQGEQEAMASNLDLCHAVFVLASNHFVNLLYPEGGLGYFETSSGFSSEPKVSEQPCFPKGFALTLTTGNNRTRVRATNCWTIPTEPILVPTLRDLQVLSSATFAYRILSHLADEPGYFIMPFNLKFTIIVYEGYKS</sequence>
<evidence type="ECO:0000313" key="2">
    <source>
        <dbReference type="Proteomes" id="UP000002059"/>
    </source>
</evidence>
<dbReference type="KEGG" id="pbl:PAAG_04777"/>
<dbReference type="GeneID" id="9096536"/>
<dbReference type="HOGENOM" id="CLU_1696054_0_0_1"/>
<protein>
    <submittedName>
        <fullName evidence="1">Uncharacterized protein</fullName>
    </submittedName>
</protein>
<dbReference type="EMBL" id="KN294003">
    <property type="protein sequence ID" value="EEH33728.2"/>
    <property type="molecule type" value="Genomic_DNA"/>
</dbReference>
<keyword evidence="2" id="KW-1185">Reference proteome</keyword>
<dbReference type="AlphaFoldDB" id="C1H2E8"/>
<dbReference type="Proteomes" id="UP000002059">
    <property type="component" value="Partially assembled WGS sequence"/>
</dbReference>
<reference evidence="1 2" key="1">
    <citation type="journal article" date="2011" name="PLoS Genet.">
        <title>Comparative genomic analysis of human fungal pathogens causing paracoccidioidomycosis.</title>
        <authorList>
            <person name="Desjardins C.A."/>
            <person name="Champion M.D."/>
            <person name="Holder J.W."/>
            <person name="Muszewska A."/>
            <person name="Goldberg J."/>
            <person name="Bailao A.M."/>
            <person name="Brigido M.M."/>
            <person name="Ferreira M.E."/>
            <person name="Garcia A.M."/>
            <person name="Grynberg M."/>
            <person name="Gujja S."/>
            <person name="Heiman D.I."/>
            <person name="Henn M.R."/>
            <person name="Kodira C.D."/>
            <person name="Leon-Narvaez H."/>
            <person name="Longo L.V."/>
            <person name="Ma L.J."/>
            <person name="Malavazi I."/>
            <person name="Matsuo A.L."/>
            <person name="Morais F.V."/>
            <person name="Pereira M."/>
            <person name="Rodriguez-Brito S."/>
            <person name="Sakthikumar S."/>
            <person name="Salem-Izacc S.M."/>
            <person name="Sykes S.M."/>
            <person name="Teixeira M.M."/>
            <person name="Vallejo M.C."/>
            <person name="Walter M.E."/>
            <person name="Yandava C."/>
            <person name="Young S."/>
            <person name="Zeng Q."/>
            <person name="Zucker J."/>
            <person name="Felipe M.S."/>
            <person name="Goldman G.H."/>
            <person name="Haas B.J."/>
            <person name="McEwen J.G."/>
            <person name="Nino-Vega G."/>
            <person name="Puccia R."/>
            <person name="San-Blas G."/>
            <person name="Soares C.M."/>
            <person name="Birren B.W."/>
            <person name="Cuomo C.A."/>
        </authorList>
    </citation>
    <scope>NUCLEOTIDE SEQUENCE [LARGE SCALE GENOMIC DNA]</scope>
    <source>
        <strain evidence="2">ATCC MYA-826 / Pb01</strain>
    </source>
</reference>
<accession>C1H2E8</accession>
<organism evidence="1 2">
    <name type="scientific">Paracoccidioides lutzii (strain ATCC MYA-826 / Pb01)</name>
    <name type="common">Paracoccidioides brasiliensis</name>
    <dbReference type="NCBI Taxonomy" id="502779"/>
    <lineage>
        <taxon>Eukaryota</taxon>
        <taxon>Fungi</taxon>
        <taxon>Dikarya</taxon>
        <taxon>Ascomycota</taxon>
        <taxon>Pezizomycotina</taxon>
        <taxon>Eurotiomycetes</taxon>
        <taxon>Eurotiomycetidae</taxon>
        <taxon>Onygenales</taxon>
        <taxon>Ajellomycetaceae</taxon>
        <taxon>Paracoccidioides</taxon>
    </lineage>
</organism>
<name>C1H2E8_PARBA</name>
<proteinExistence type="predicted"/>